<feature type="transmembrane region" description="Helical" evidence="1">
    <location>
        <begin position="49"/>
        <end position="69"/>
    </location>
</feature>
<dbReference type="Pfam" id="PF10058">
    <property type="entry name" value="Zn_ribbon_10"/>
    <property type="match status" value="1"/>
</dbReference>
<keyword evidence="1" id="KW-0863">Zinc-finger</keyword>
<dbReference type="GO" id="GO:0071788">
    <property type="term" value="P:endoplasmic reticulum tubular network maintenance"/>
    <property type="evidence" value="ECO:0007669"/>
    <property type="project" value="UniProtKB-UniRule"/>
</dbReference>
<proteinExistence type="inferred from homology"/>
<feature type="transmembrane region" description="Helical" evidence="1">
    <location>
        <begin position="89"/>
        <end position="106"/>
    </location>
</feature>
<sequence length="386" mass="41549">MSFLLRLFRSKQPASDDYETILSTLASNIRQRQQMLADIRQRQRRATTLVTLYTLAGWGVYLASWYFGFVSGDRHGGGGVPAAERAVRALPVFVGPVFILFIRRIVQLWYTRKGNQEEQSLQVLMKEQREKVEEIKKKTNFYSTRDLLSRYDQVSAPGTPQRAGPGQQLGVGAGGPGSVQQRGAGPRPSVPANGGPTQQQQSLSISTSTPPRQQQPQQPPQQQHPPQQQNPPRRTIFDALADLLIGAEDAESAPASQRFALICEKCFAHNGLVHEADWADAQYRCPKCGHFNASPRSRRVIERASASPLGLGLGMQGLPDVGGGAASGPAGAGSVSTPTTAGLQEGAGGKVRRRVGKAGARGGLSSDDGEGEGEGEERMEVDPADD</sequence>
<dbReference type="EMBL" id="JACAZE010000002">
    <property type="protein sequence ID" value="KAF7320500.1"/>
    <property type="molecule type" value="Genomic_DNA"/>
</dbReference>
<keyword evidence="1" id="KW-0472">Membrane</keyword>
<dbReference type="OrthoDB" id="1725934at2759"/>
<dbReference type="InterPro" id="IPR019273">
    <property type="entry name" value="Lunapark_Znf"/>
</dbReference>
<dbReference type="AlphaFoldDB" id="A0A8H6TRP7"/>
<feature type="domain" description="Lunapark zinc ribbon" evidence="3">
    <location>
        <begin position="237"/>
        <end position="292"/>
    </location>
</feature>
<keyword evidence="1" id="KW-0256">Endoplasmic reticulum</keyword>
<feature type="compositionally biased region" description="Basic and acidic residues" evidence="2">
    <location>
        <begin position="376"/>
        <end position="386"/>
    </location>
</feature>
<comment type="function">
    <text evidence="1">Plays a role in determining ER morphology.</text>
</comment>
<name>A0A8H6TRP7_MYCCL</name>
<protein>
    <recommendedName>
        <fullName evidence="1">Endoplasmic reticulum junction formation protein lunapark</fullName>
    </recommendedName>
</protein>
<comment type="subcellular location">
    <subcellularLocation>
        <location evidence="1">Endoplasmic reticulum membrane</location>
        <topology evidence="1">Multi-pass membrane protein</topology>
    </subcellularLocation>
</comment>
<accession>A0A8H6TRP7</accession>
<dbReference type="PANTHER" id="PTHR22166:SF12">
    <property type="entry name" value="ENDOPLASMIC RETICULUM JUNCTION FORMATION PROTEIN LUNAPARK"/>
    <property type="match status" value="1"/>
</dbReference>
<keyword evidence="1" id="KW-1133">Transmembrane helix</keyword>
<gene>
    <name evidence="4" type="ORF">HMN09_00133500</name>
</gene>
<keyword evidence="5" id="KW-1185">Reference proteome</keyword>
<evidence type="ECO:0000256" key="1">
    <source>
        <dbReference type="RuleBase" id="RU367073"/>
    </source>
</evidence>
<feature type="region of interest" description="Disordered" evidence="2">
    <location>
        <begin position="322"/>
        <end position="386"/>
    </location>
</feature>
<feature type="region of interest" description="Disordered" evidence="2">
    <location>
        <begin position="154"/>
        <end position="233"/>
    </location>
</feature>
<evidence type="ECO:0000313" key="5">
    <source>
        <dbReference type="Proteomes" id="UP000613580"/>
    </source>
</evidence>
<feature type="compositionally biased region" description="Low complexity" evidence="2">
    <location>
        <begin position="196"/>
        <end position="216"/>
    </location>
</feature>
<dbReference type="GO" id="GO:1903373">
    <property type="term" value="P:positive regulation of endoplasmic reticulum tubular network organization"/>
    <property type="evidence" value="ECO:0007669"/>
    <property type="project" value="UniProtKB-UniRule"/>
</dbReference>
<keyword evidence="1" id="KW-0812">Transmembrane</keyword>
<comment type="similarity">
    <text evidence="1">Belongs to the lunapark family.</text>
</comment>
<dbReference type="PANTHER" id="PTHR22166">
    <property type="entry name" value="ENDOPLASMIC RETICULUM JUNCTION FORMATION PROTEIN LUNAPARK"/>
    <property type="match status" value="1"/>
</dbReference>
<dbReference type="GO" id="GO:0098826">
    <property type="term" value="C:endoplasmic reticulum tubular network membrane"/>
    <property type="evidence" value="ECO:0007669"/>
    <property type="project" value="UniProtKB-UniRule"/>
</dbReference>
<dbReference type="Proteomes" id="UP000613580">
    <property type="component" value="Unassembled WGS sequence"/>
</dbReference>
<evidence type="ECO:0000259" key="3">
    <source>
        <dbReference type="Pfam" id="PF10058"/>
    </source>
</evidence>
<dbReference type="GO" id="GO:0008270">
    <property type="term" value="F:zinc ion binding"/>
    <property type="evidence" value="ECO:0007669"/>
    <property type="project" value="UniProtKB-KW"/>
</dbReference>
<evidence type="ECO:0000313" key="4">
    <source>
        <dbReference type="EMBL" id="KAF7320500.1"/>
    </source>
</evidence>
<keyword evidence="1" id="KW-0479">Metal-binding</keyword>
<evidence type="ECO:0000256" key="2">
    <source>
        <dbReference type="SAM" id="MobiDB-lite"/>
    </source>
</evidence>
<comment type="caution">
    <text evidence="4">The sequence shown here is derived from an EMBL/GenBank/DDBJ whole genome shotgun (WGS) entry which is preliminary data.</text>
</comment>
<reference evidence="4" key="1">
    <citation type="submission" date="2020-05" db="EMBL/GenBank/DDBJ databases">
        <title>Mycena genomes resolve the evolution of fungal bioluminescence.</title>
        <authorList>
            <person name="Tsai I.J."/>
        </authorList>
    </citation>
    <scope>NUCLEOTIDE SEQUENCE</scope>
    <source>
        <strain evidence="4">110903Hualien_Pintung</strain>
    </source>
</reference>
<organism evidence="4 5">
    <name type="scientific">Mycena chlorophos</name>
    <name type="common">Agaric fungus</name>
    <name type="synonym">Agaricus chlorophos</name>
    <dbReference type="NCBI Taxonomy" id="658473"/>
    <lineage>
        <taxon>Eukaryota</taxon>
        <taxon>Fungi</taxon>
        <taxon>Dikarya</taxon>
        <taxon>Basidiomycota</taxon>
        <taxon>Agaricomycotina</taxon>
        <taxon>Agaricomycetes</taxon>
        <taxon>Agaricomycetidae</taxon>
        <taxon>Agaricales</taxon>
        <taxon>Marasmiineae</taxon>
        <taxon>Mycenaceae</taxon>
        <taxon>Mycena</taxon>
    </lineage>
</organism>
<feature type="compositionally biased region" description="Low complexity" evidence="2">
    <location>
        <begin position="224"/>
        <end position="233"/>
    </location>
</feature>
<comment type="domain">
    <text evidence="1">The C4-type zinc finger motif is necessary both for its ER three-way tubular junction localization and formation.</text>
</comment>
<feature type="compositionally biased region" description="Gly residues" evidence="2">
    <location>
        <begin position="167"/>
        <end position="177"/>
    </location>
</feature>
<keyword evidence="1" id="KW-0862">Zinc</keyword>
<dbReference type="InterPro" id="IPR040115">
    <property type="entry name" value="Lnp"/>
</dbReference>